<dbReference type="InterPro" id="IPR052021">
    <property type="entry name" value="Type-I_RS_S_subunit"/>
</dbReference>
<dbReference type="InterPro" id="IPR044946">
    <property type="entry name" value="Restrct_endonuc_typeI_TRD_sf"/>
</dbReference>
<dbReference type="GO" id="GO:0003677">
    <property type="term" value="F:DNA binding"/>
    <property type="evidence" value="ECO:0007669"/>
    <property type="project" value="UniProtKB-KW"/>
</dbReference>
<comment type="similarity">
    <text evidence="1">Belongs to the type-I restriction system S methylase family.</text>
</comment>
<evidence type="ECO:0000256" key="2">
    <source>
        <dbReference type="ARBA" id="ARBA00022747"/>
    </source>
</evidence>
<evidence type="ECO:0000259" key="5">
    <source>
        <dbReference type="Pfam" id="PF01420"/>
    </source>
</evidence>
<keyword evidence="4" id="KW-0175">Coiled coil</keyword>
<dbReference type="REBASE" id="26132">
    <property type="entry name" value="S.LarORF16348P"/>
</dbReference>
<accession>A6DQ81</accession>
<dbReference type="InterPro" id="IPR000055">
    <property type="entry name" value="Restrct_endonuc_typeI_TRD"/>
</dbReference>
<keyword evidence="2" id="KW-0680">Restriction system</keyword>
<keyword evidence="7" id="KW-1185">Reference proteome</keyword>
<dbReference type="STRING" id="313628.LNTAR_16333"/>
<organism evidence="6 7">
    <name type="scientific">Lentisphaera araneosa HTCC2155</name>
    <dbReference type="NCBI Taxonomy" id="313628"/>
    <lineage>
        <taxon>Bacteria</taxon>
        <taxon>Pseudomonadati</taxon>
        <taxon>Lentisphaerota</taxon>
        <taxon>Lentisphaeria</taxon>
        <taxon>Lentisphaerales</taxon>
        <taxon>Lentisphaeraceae</taxon>
        <taxon>Lentisphaera</taxon>
    </lineage>
</organism>
<dbReference type="PANTHER" id="PTHR30408">
    <property type="entry name" value="TYPE-1 RESTRICTION ENZYME ECOKI SPECIFICITY PROTEIN"/>
    <property type="match status" value="1"/>
</dbReference>
<evidence type="ECO:0000256" key="1">
    <source>
        <dbReference type="ARBA" id="ARBA00010923"/>
    </source>
</evidence>
<evidence type="ECO:0000256" key="4">
    <source>
        <dbReference type="SAM" id="Coils"/>
    </source>
</evidence>
<dbReference type="PANTHER" id="PTHR30408:SF12">
    <property type="entry name" value="TYPE I RESTRICTION ENZYME MJAVIII SPECIFICITY SUBUNIT"/>
    <property type="match status" value="1"/>
</dbReference>
<dbReference type="Proteomes" id="UP000004947">
    <property type="component" value="Unassembled WGS sequence"/>
</dbReference>
<dbReference type="Gene3D" id="3.90.220.20">
    <property type="entry name" value="DNA methylase specificity domains"/>
    <property type="match status" value="2"/>
</dbReference>
<evidence type="ECO:0000256" key="3">
    <source>
        <dbReference type="ARBA" id="ARBA00023125"/>
    </source>
</evidence>
<dbReference type="CDD" id="cd17252">
    <property type="entry name" value="RMtype1_S_EcoKI-TRD1-CR1_like"/>
    <property type="match status" value="1"/>
</dbReference>
<name>A6DQ81_9BACT</name>
<protein>
    <submittedName>
        <fullName evidence="6">Putative restriction-modification system specificity determinant</fullName>
    </submittedName>
</protein>
<dbReference type="eggNOG" id="COG0732">
    <property type="taxonomic scope" value="Bacteria"/>
</dbReference>
<comment type="caution">
    <text evidence="6">The sequence shown here is derived from an EMBL/GenBank/DDBJ whole genome shotgun (WGS) entry which is preliminary data.</text>
</comment>
<dbReference type="AlphaFoldDB" id="A6DQ81"/>
<sequence>MNRVLIGDISSQIRGVSYKKNDVVDEPTERYTPVMRANNINEGFLNYDKLVYVKSEVIKEHQLLQKGDVLICASSGSLNLVGKAGSFLDSTSSSFGAFCKVLRPDTKKVFPRFFHFYFQSQGYKRSIKALAEGANINNIKNEHLDDLKIPLPSLEEQKRIAAILDKADELRQKRREAISQCNEFLKSTFLSMFGDPVTNPKGWDKIIFDELLDNIDGGWSPKCETWPATLDEWGVMKLGALTTCEYKEEENKAMLPGLETKSNIEIQPRDLLFSRKNTHELVAACAYVWDTRPQLMMSDLMFRFKFKASAEVNSIYMWKLLVNERQRKEVQALASGAAGSMPNISKKNLKTIKLPIPPIELQNQFAEIAKKTESSKSQMQQSLKELDDNFDALMQKAFKGEL</sequence>
<feature type="domain" description="Type I restriction modification DNA specificity" evidence="5">
    <location>
        <begin position="254"/>
        <end position="374"/>
    </location>
</feature>
<gene>
    <name evidence="6" type="ORF">LNTAR_16333</name>
</gene>
<keyword evidence="3" id="KW-0238">DNA-binding</keyword>
<dbReference type="Pfam" id="PF01420">
    <property type="entry name" value="Methylase_S"/>
    <property type="match status" value="2"/>
</dbReference>
<evidence type="ECO:0000313" key="7">
    <source>
        <dbReference type="Proteomes" id="UP000004947"/>
    </source>
</evidence>
<dbReference type="RefSeq" id="WP_007280010.1">
    <property type="nucleotide sequence ID" value="NZ_ABCK01000019.1"/>
</dbReference>
<dbReference type="EMBL" id="ABCK01000019">
    <property type="protein sequence ID" value="EDM26132.1"/>
    <property type="molecule type" value="Genomic_DNA"/>
</dbReference>
<dbReference type="GO" id="GO:0009307">
    <property type="term" value="P:DNA restriction-modification system"/>
    <property type="evidence" value="ECO:0007669"/>
    <property type="project" value="UniProtKB-KW"/>
</dbReference>
<evidence type="ECO:0000313" key="6">
    <source>
        <dbReference type="EMBL" id="EDM26132.1"/>
    </source>
</evidence>
<reference evidence="6 7" key="1">
    <citation type="journal article" date="2010" name="J. Bacteriol.">
        <title>Genome sequence of Lentisphaera araneosa HTCC2155T, the type species of the order Lentisphaerales in the phylum Lentisphaerae.</title>
        <authorList>
            <person name="Thrash J.C."/>
            <person name="Cho J.C."/>
            <person name="Vergin K.L."/>
            <person name="Morris R.M."/>
            <person name="Giovannoni S.J."/>
        </authorList>
    </citation>
    <scope>NUCLEOTIDE SEQUENCE [LARGE SCALE GENOMIC DNA]</scope>
    <source>
        <strain evidence="6 7">HTCC2155</strain>
    </source>
</reference>
<feature type="coiled-coil region" evidence="4">
    <location>
        <begin position="369"/>
        <end position="396"/>
    </location>
</feature>
<dbReference type="SUPFAM" id="SSF116734">
    <property type="entry name" value="DNA methylase specificity domain"/>
    <property type="match status" value="2"/>
</dbReference>
<feature type="domain" description="Type I restriction modification DNA specificity" evidence="5">
    <location>
        <begin position="6"/>
        <end position="178"/>
    </location>
</feature>
<dbReference type="OrthoDB" id="398435at2"/>
<proteinExistence type="inferred from homology"/>